<comment type="caution">
    <text evidence="4">The sequence shown here is derived from an EMBL/GenBank/DDBJ whole genome shotgun (WGS) entry which is preliminary data.</text>
</comment>
<dbReference type="Pfam" id="PF00379">
    <property type="entry name" value="Chitin_bind_4"/>
    <property type="match status" value="1"/>
</dbReference>
<evidence type="ECO:0000256" key="2">
    <source>
        <dbReference type="PROSITE-ProRule" id="PRU00497"/>
    </source>
</evidence>
<dbReference type="GO" id="GO:0042302">
    <property type="term" value="F:structural constituent of cuticle"/>
    <property type="evidence" value="ECO:0007669"/>
    <property type="project" value="UniProtKB-UniRule"/>
</dbReference>
<sequence length="183" mass="20503">MDFRFRSGDPKTYRTSYWIMFCSFFGFIFAALVALATAGATSYYHQVPAVPVLSLLGTDLKHGIIHVDDSADAHGIDLFAIPAYEPAEHKEDYHRYPKYQFGYDVNDPFTGDLKTHHEERDGDVVRGYYALAEPDGTHRIVHYTADKINGFNAIVKKIGHAVHPVPALPKTVIIAVPEDGHKE</sequence>
<keyword evidence="3" id="KW-1133">Transmembrane helix</keyword>
<dbReference type="InterPro" id="IPR000618">
    <property type="entry name" value="Insect_cuticle"/>
</dbReference>
<gene>
    <name evidence="4" type="ORF">NQ318_021920</name>
</gene>
<dbReference type="InterPro" id="IPR051217">
    <property type="entry name" value="Insect_Cuticle_Struc_Prot"/>
</dbReference>
<dbReference type="GO" id="GO:0031012">
    <property type="term" value="C:extracellular matrix"/>
    <property type="evidence" value="ECO:0007669"/>
    <property type="project" value="TreeGrafter"/>
</dbReference>
<dbReference type="InterPro" id="IPR031311">
    <property type="entry name" value="CHIT_BIND_RR_consensus"/>
</dbReference>
<keyword evidence="3" id="KW-0472">Membrane</keyword>
<keyword evidence="5" id="KW-1185">Reference proteome</keyword>
<evidence type="ECO:0000313" key="5">
    <source>
        <dbReference type="Proteomes" id="UP001162162"/>
    </source>
</evidence>
<dbReference type="PANTHER" id="PTHR12236">
    <property type="entry name" value="STRUCTURAL CONTITUENT OF CUTICLE"/>
    <property type="match status" value="1"/>
</dbReference>
<dbReference type="PROSITE" id="PS00233">
    <property type="entry name" value="CHIT_BIND_RR_1"/>
    <property type="match status" value="1"/>
</dbReference>
<dbReference type="PANTHER" id="PTHR12236:SF95">
    <property type="entry name" value="CUTICULAR PROTEIN 76BD, ISOFORM C-RELATED"/>
    <property type="match status" value="1"/>
</dbReference>
<dbReference type="AlphaFoldDB" id="A0AAV8X9A4"/>
<dbReference type="GO" id="GO:0005615">
    <property type="term" value="C:extracellular space"/>
    <property type="evidence" value="ECO:0007669"/>
    <property type="project" value="TreeGrafter"/>
</dbReference>
<evidence type="ECO:0000256" key="1">
    <source>
        <dbReference type="ARBA" id="ARBA00022460"/>
    </source>
</evidence>
<dbReference type="Proteomes" id="UP001162162">
    <property type="component" value="Unassembled WGS sequence"/>
</dbReference>
<dbReference type="PROSITE" id="PS51155">
    <property type="entry name" value="CHIT_BIND_RR_2"/>
    <property type="match status" value="1"/>
</dbReference>
<accession>A0AAV8X9A4</accession>
<keyword evidence="1 2" id="KW-0193">Cuticle</keyword>
<evidence type="ECO:0000313" key="4">
    <source>
        <dbReference type="EMBL" id="KAJ8935135.1"/>
    </source>
</evidence>
<proteinExistence type="predicted"/>
<reference evidence="4" key="1">
    <citation type="journal article" date="2023" name="Insect Mol. Biol.">
        <title>Genome sequencing provides insights into the evolution of gene families encoding plant cell wall-degrading enzymes in longhorned beetles.</title>
        <authorList>
            <person name="Shin N.R."/>
            <person name="Okamura Y."/>
            <person name="Kirsch R."/>
            <person name="Pauchet Y."/>
        </authorList>
    </citation>
    <scope>NUCLEOTIDE SEQUENCE</scope>
    <source>
        <strain evidence="4">AMC_N1</strain>
    </source>
</reference>
<organism evidence="4 5">
    <name type="scientific">Aromia moschata</name>
    <dbReference type="NCBI Taxonomy" id="1265417"/>
    <lineage>
        <taxon>Eukaryota</taxon>
        <taxon>Metazoa</taxon>
        <taxon>Ecdysozoa</taxon>
        <taxon>Arthropoda</taxon>
        <taxon>Hexapoda</taxon>
        <taxon>Insecta</taxon>
        <taxon>Pterygota</taxon>
        <taxon>Neoptera</taxon>
        <taxon>Endopterygota</taxon>
        <taxon>Coleoptera</taxon>
        <taxon>Polyphaga</taxon>
        <taxon>Cucujiformia</taxon>
        <taxon>Chrysomeloidea</taxon>
        <taxon>Cerambycidae</taxon>
        <taxon>Cerambycinae</taxon>
        <taxon>Callichromatini</taxon>
        <taxon>Aromia</taxon>
    </lineage>
</organism>
<dbReference type="PRINTS" id="PR00947">
    <property type="entry name" value="CUTICLE"/>
</dbReference>
<feature type="transmembrane region" description="Helical" evidence="3">
    <location>
        <begin position="21"/>
        <end position="44"/>
    </location>
</feature>
<protein>
    <submittedName>
        <fullName evidence="4">Uncharacterized protein</fullName>
    </submittedName>
</protein>
<dbReference type="EMBL" id="JAPWTK010000929">
    <property type="protein sequence ID" value="KAJ8935135.1"/>
    <property type="molecule type" value="Genomic_DNA"/>
</dbReference>
<evidence type="ECO:0000256" key="3">
    <source>
        <dbReference type="SAM" id="Phobius"/>
    </source>
</evidence>
<name>A0AAV8X9A4_9CUCU</name>
<keyword evidence="3" id="KW-0812">Transmembrane</keyword>